<protein>
    <submittedName>
        <fullName evidence="2">Uncharacterized protein</fullName>
    </submittedName>
</protein>
<gene>
    <name evidence="2" type="ORF">ABVK25_001828</name>
</gene>
<evidence type="ECO:0000313" key="3">
    <source>
        <dbReference type="Proteomes" id="UP001590951"/>
    </source>
</evidence>
<dbReference type="InterPro" id="IPR058940">
    <property type="entry name" value="mS26_fungi"/>
</dbReference>
<feature type="region of interest" description="Disordered" evidence="1">
    <location>
        <begin position="140"/>
        <end position="175"/>
    </location>
</feature>
<proteinExistence type="predicted"/>
<accession>A0ABR4BKE3</accession>
<evidence type="ECO:0000256" key="1">
    <source>
        <dbReference type="SAM" id="MobiDB-lite"/>
    </source>
</evidence>
<dbReference type="Pfam" id="PF26163">
    <property type="entry name" value="mS26"/>
    <property type="match status" value="1"/>
</dbReference>
<dbReference type="CDD" id="cd23703">
    <property type="entry name" value="mS26_PET12"/>
    <property type="match status" value="1"/>
</dbReference>
<reference evidence="2 3" key="1">
    <citation type="submission" date="2024-09" db="EMBL/GenBank/DDBJ databases">
        <title>Rethinking Asexuality: The Enigmatic Case of Functional Sexual Genes in Lepraria (Stereocaulaceae).</title>
        <authorList>
            <person name="Doellman M."/>
            <person name="Sun Y."/>
            <person name="Barcenas-Pena A."/>
            <person name="Lumbsch H.T."/>
            <person name="Grewe F."/>
        </authorList>
    </citation>
    <scope>NUCLEOTIDE SEQUENCE [LARGE SCALE GENOMIC DNA]</scope>
    <source>
        <strain evidence="2 3">Grewe 0041</strain>
    </source>
</reference>
<dbReference type="Proteomes" id="UP001590951">
    <property type="component" value="Unassembled WGS sequence"/>
</dbReference>
<keyword evidence="3" id="KW-1185">Reference proteome</keyword>
<name>A0ABR4BKE3_9LECA</name>
<feature type="region of interest" description="Disordered" evidence="1">
    <location>
        <begin position="73"/>
        <end position="108"/>
    </location>
</feature>
<sequence>MPARLIDAPRCRQVRQFVHHARAQHLSTSSTCKAAQVPPESPKFIEIPRPVQPSQPFPVHMKGVLPVPRQIFRRRARPQDTDKASPEYLADVTPEPIEDKASTASNTDSRTAEFVYWKARQAEARRRNLRESLIELSNRKQRQDRWLAARSNKKQADRNALLSAPERDDERLTNPSVIQSEMPGKHHALPDPDREARLARKRQNVADMGAMTEENRRNALHTLYVNAGNFITTGAQLNSTIDKVFDDLSQFDNDNTAGANVWNLGFPETVQQLLGKANQTPGKRAMDAAEGNAGITRERMRKIAEELTGGKIEDAR</sequence>
<dbReference type="EMBL" id="JBHFEH010000003">
    <property type="protein sequence ID" value="KAL2058210.1"/>
    <property type="molecule type" value="Genomic_DNA"/>
</dbReference>
<organism evidence="2 3">
    <name type="scientific">Lepraria finkii</name>
    <dbReference type="NCBI Taxonomy" id="1340010"/>
    <lineage>
        <taxon>Eukaryota</taxon>
        <taxon>Fungi</taxon>
        <taxon>Dikarya</taxon>
        <taxon>Ascomycota</taxon>
        <taxon>Pezizomycotina</taxon>
        <taxon>Lecanoromycetes</taxon>
        <taxon>OSLEUM clade</taxon>
        <taxon>Lecanoromycetidae</taxon>
        <taxon>Lecanorales</taxon>
        <taxon>Lecanorineae</taxon>
        <taxon>Stereocaulaceae</taxon>
        <taxon>Lepraria</taxon>
    </lineage>
</organism>
<comment type="caution">
    <text evidence="2">The sequence shown here is derived from an EMBL/GenBank/DDBJ whole genome shotgun (WGS) entry which is preliminary data.</text>
</comment>
<evidence type="ECO:0000313" key="2">
    <source>
        <dbReference type="EMBL" id="KAL2058210.1"/>
    </source>
</evidence>